<evidence type="ECO:0000313" key="11">
    <source>
        <dbReference type="EMBL" id="MFI1966410.1"/>
    </source>
</evidence>
<dbReference type="EC" id="2.7.13.3" evidence="2"/>
<feature type="domain" description="Signal transduction histidine kinase subgroup 3 dimerisation and phosphoacceptor" evidence="10">
    <location>
        <begin position="191"/>
        <end position="254"/>
    </location>
</feature>
<dbReference type="Gene3D" id="1.20.5.1930">
    <property type="match status" value="1"/>
</dbReference>
<dbReference type="InterPro" id="IPR011712">
    <property type="entry name" value="Sig_transdc_His_kin_sub3_dim/P"/>
</dbReference>
<protein>
    <recommendedName>
        <fullName evidence="2">histidine kinase</fullName>
        <ecNumber evidence="2">2.7.13.3</ecNumber>
    </recommendedName>
</protein>
<evidence type="ECO:0000256" key="9">
    <source>
        <dbReference type="SAM" id="MobiDB-lite"/>
    </source>
</evidence>
<evidence type="ECO:0000256" key="5">
    <source>
        <dbReference type="ARBA" id="ARBA00022741"/>
    </source>
</evidence>
<evidence type="ECO:0000256" key="1">
    <source>
        <dbReference type="ARBA" id="ARBA00000085"/>
    </source>
</evidence>
<dbReference type="EMBL" id="JBIRWE010000009">
    <property type="protein sequence ID" value="MFI1966410.1"/>
    <property type="molecule type" value="Genomic_DNA"/>
</dbReference>
<keyword evidence="8" id="KW-0902">Two-component regulatory system</keyword>
<dbReference type="Pfam" id="PF07730">
    <property type="entry name" value="HisKA_3"/>
    <property type="match status" value="1"/>
</dbReference>
<keyword evidence="12" id="KW-1185">Reference proteome</keyword>
<evidence type="ECO:0000259" key="10">
    <source>
        <dbReference type="Pfam" id="PF07730"/>
    </source>
</evidence>
<reference evidence="11 12" key="1">
    <citation type="submission" date="2024-10" db="EMBL/GenBank/DDBJ databases">
        <title>The Natural Products Discovery Center: Release of the First 8490 Sequenced Strains for Exploring Actinobacteria Biosynthetic Diversity.</title>
        <authorList>
            <person name="Kalkreuter E."/>
            <person name="Kautsar S.A."/>
            <person name="Yang D."/>
            <person name="Bader C.D."/>
            <person name="Teijaro C.N."/>
            <person name="Fluegel L."/>
            <person name="Davis C.M."/>
            <person name="Simpson J.R."/>
            <person name="Lauterbach L."/>
            <person name="Steele A.D."/>
            <person name="Gui C."/>
            <person name="Meng S."/>
            <person name="Li G."/>
            <person name="Viehrig K."/>
            <person name="Ye F."/>
            <person name="Su P."/>
            <person name="Kiefer A.F."/>
            <person name="Nichols A."/>
            <person name="Cepeda A.J."/>
            <person name="Yan W."/>
            <person name="Fan B."/>
            <person name="Jiang Y."/>
            <person name="Adhikari A."/>
            <person name="Zheng C.-J."/>
            <person name="Schuster L."/>
            <person name="Cowan T.M."/>
            <person name="Smanski M.J."/>
            <person name="Chevrette M.G."/>
            <person name="De Carvalho L.P.S."/>
            <person name="Shen B."/>
        </authorList>
    </citation>
    <scope>NUCLEOTIDE SEQUENCE [LARGE SCALE GENOMIC DNA]</scope>
    <source>
        <strain evidence="11 12">NPDC020327</strain>
    </source>
</reference>
<organism evidence="11 12">
    <name type="scientific">Streptomyces pathocidini</name>
    <dbReference type="NCBI Taxonomy" id="1650571"/>
    <lineage>
        <taxon>Bacteria</taxon>
        <taxon>Bacillati</taxon>
        <taxon>Actinomycetota</taxon>
        <taxon>Actinomycetes</taxon>
        <taxon>Kitasatosporales</taxon>
        <taxon>Streptomycetaceae</taxon>
        <taxon>Streptomyces</taxon>
    </lineage>
</organism>
<accession>A0ABW7UUZ7</accession>
<evidence type="ECO:0000256" key="6">
    <source>
        <dbReference type="ARBA" id="ARBA00022777"/>
    </source>
</evidence>
<name>A0ABW7UUZ7_9ACTN</name>
<dbReference type="Gene3D" id="3.30.565.10">
    <property type="entry name" value="Histidine kinase-like ATPase, C-terminal domain"/>
    <property type="match status" value="1"/>
</dbReference>
<keyword evidence="5" id="KW-0547">Nucleotide-binding</keyword>
<comment type="catalytic activity">
    <reaction evidence="1">
        <text>ATP + protein L-histidine = ADP + protein N-phospho-L-histidine.</text>
        <dbReference type="EC" id="2.7.13.3"/>
    </reaction>
</comment>
<dbReference type="GO" id="GO:0016301">
    <property type="term" value="F:kinase activity"/>
    <property type="evidence" value="ECO:0007669"/>
    <property type="project" value="UniProtKB-KW"/>
</dbReference>
<sequence>MIAGMHGLPQLLEDRMGPPGSKLRNRVVDAAVALFVAGVSCTLIPVIGETGLITNSLGNCAVAVAAAATLMVRRTRPNLCVAAALLATFASDDLTPLLAAVYSISQYGGRFRHVTVFGAGLLYLVSRAVIGTAGNTVQELCYAMAVNIVLPALMGNLLRKERSLRKLLRERLDQAEVTVGNAVRFAALEQRTRMAYDIHDSVGHQLSVLVLHTGALQQLKDLPPKGREIADQLSDTAIAVMSEVRSVIGVLHDPENAESVKARQLSSTTFLPGLLRNMTAAGMDVSYQVQGVQRELPPVVDRMLYRLSREAMTNVAKHAPEARVEVLLEFTDTTVALMVENGPSAAHTSALGSGRLGLAGLREAVTEMGGQFEARELPSGGFLLHAILLCSIPGDAPDSSRRISGPPADEVSSTSATTKFPVKDFPCP</sequence>
<evidence type="ECO:0000256" key="7">
    <source>
        <dbReference type="ARBA" id="ARBA00022840"/>
    </source>
</evidence>
<comment type="caution">
    <text evidence="11">The sequence shown here is derived from an EMBL/GenBank/DDBJ whole genome shotgun (WGS) entry which is preliminary data.</text>
</comment>
<dbReference type="CDD" id="cd16917">
    <property type="entry name" value="HATPase_UhpB-NarQ-NarX-like"/>
    <property type="match status" value="1"/>
</dbReference>
<evidence type="ECO:0000256" key="3">
    <source>
        <dbReference type="ARBA" id="ARBA00022553"/>
    </source>
</evidence>
<gene>
    <name evidence="11" type="ORF">ACH429_20260</name>
</gene>
<proteinExistence type="predicted"/>
<feature type="region of interest" description="Disordered" evidence="9">
    <location>
        <begin position="398"/>
        <end position="428"/>
    </location>
</feature>
<dbReference type="InterPro" id="IPR036890">
    <property type="entry name" value="HATPase_C_sf"/>
</dbReference>
<evidence type="ECO:0000313" key="12">
    <source>
        <dbReference type="Proteomes" id="UP001611548"/>
    </source>
</evidence>
<dbReference type="Proteomes" id="UP001611548">
    <property type="component" value="Unassembled WGS sequence"/>
</dbReference>
<keyword evidence="7" id="KW-0067">ATP-binding</keyword>
<dbReference type="SUPFAM" id="SSF55874">
    <property type="entry name" value="ATPase domain of HSP90 chaperone/DNA topoisomerase II/histidine kinase"/>
    <property type="match status" value="1"/>
</dbReference>
<evidence type="ECO:0000256" key="4">
    <source>
        <dbReference type="ARBA" id="ARBA00022679"/>
    </source>
</evidence>
<dbReference type="RefSeq" id="WP_240483335.1">
    <property type="nucleotide sequence ID" value="NZ_JBIRWE010000009.1"/>
</dbReference>
<dbReference type="PANTHER" id="PTHR24421:SF10">
    <property type="entry name" value="NITRATE_NITRITE SENSOR PROTEIN NARQ"/>
    <property type="match status" value="1"/>
</dbReference>
<evidence type="ECO:0000256" key="2">
    <source>
        <dbReference type="ARBA" id="ARBA00012438"/>
    </source>
</evidence>
<keyword evidence="3" id="KW-0597">Phosphoprotein</keyword>
<dbReference type="PANTHER" id="PTHR24421">
    <property type="entry name" value="NITRATE/NITRITE SENSOR PROTEIN NARX-RELATED"/>
    <property type="match status" value="1"/>
</dbReference>
<evidence type="ECO:0000256" key="8">
    <source>
        <dbReference type="ARBA" id="ARBA00023012"/>
    </source>
</evidence>
<keyword evidence="4" id="KW-0808">Transferase</keyword>
<dbReference type="InterPro" id="IPR050482">
    <property type="entry name" value="Sensor_HK_TwoCompSys"/>
</dbReference>
<keyword evidence="6 11" id="KW-0418">Kinase</keyword>